<dbReference type="SUPFAM" id="SSF53756">
    <property type="entry name" value="UDP-Glycosyltransferase/glycogen phosphorylase"/>
    <property type="match status" value="1"/>
</dbReference>
<feature type="domain" description="Glycosyl transferase family 1" evidence="1">
    <location>
        <begin position="197"/>
        <end position="336"/>
    </location>
</feature>
<sequence length="374" mass="40937">MKVLHLIDSGGLYGAEKMLLALVQQQLKQGLSPLILSAGEPGIDEKPLEAEARRLGVPLTPWRMRPGFNLSGAREIWRWARDNGFELLHSHGYKFNVLMGLWPRTLRGLPLITTLHGYVKAPRYTKAWLYEWIDRMILPQMQQVIVVSETMKQQIPQVLARSGKLSVIVNGLNMERVIAHSQNPVDESLEAFFAAHNPMVLGVGRLSREKGFDRLVRAFPGILKAWPSAGLLIVGEGGQRQTLEELIHTLGLEGRVLLPGYVNNVAASMAKAGVLCMPSHTEGLPITLLEAMSVGIPIVAASVGEIPDVLGHGRGGTVLDDLSEPSLSNALLAAMEGHAVGTEVIAWAKDQVADRYSDNAMADNYLRVYQKVVS</sequence>
<dbReference type="OrthoDB" id="9768937at2"/>
<gene>
    <name evidence="3" type="ORF">SAMN04487960_103235</name>
</gene>
<keyword evidence="3" id="KW-0808">Transferase</keyword>
<evidence type="ECO:0000259" key="1">
    <source>
        <dbReference type="Pfam" id="PF00534"/>
    </source>
</evidence>
<reference evidence="3 4" key="1">
    <citation type="submission" date="2016-10" db="EMBL/GenBank/DDBJ databases">
        <authorList>
            <person name="de Groot N.N."/>
        </authorList>
    </citation>
    <scope>NUCLEOTIDE SEQUENCE [LARGE SCALE GENOMIC DNA]</scope>
    <source>
        <strain evidence="3 4">CGMCC 1.7059</strain>
    </source>
</reference>
<protein>
    <submittedName>
        <fullName evidence="3">Glycosyltransferase involved in cell wall bisynthesis</fullName>
    </submittedName>
</protein>
<dbReference type="STRING" id="488533.SAMN04487960_103235"/>
<dbReference type="PANTHER" id="PTHR45947:SF3">
    <property type="entry name" value="SULFOQUINOVOSYL TRANSFERASE SQD2"/>
    <property type="match status" value="1"/>
</dbReference>
<dbReference type="PANTHER" id="PTHR45947">
    <property type="entry name" value="SULFOQUINOVOSYL TRANSFERASE SQD2"/>
    <property type="match status" value="1"/>
</dbReference>
<dbReference type="Pfam" id="PF13439">
    <property type="entry name" value="Glyco_transf_4"/>
    <property type="match status" value="1"/>
</dbReference>
<dbReference type="Gene3D" id="3.40.50.2000">
    <property type="entry name" value="Glycogen Phosphorylase B"/>
    <property type="match status" value="2"/>
</dbReference>
<evidence type="ECO:0000313" key="4">
    <source>
        <dbReference type="Proteomes" id="UP000199675"/>
    </source>
</evidence>
<dbReference type="Pfam" id="PF00534">
    <property type="entry name" value="Glycos_transf_1"/>
    <property type="match status" value="1"/>
</dbReference>
<dbReference type="InterPro" id="IPR028098">
    <property type="entry name" value="Glyco_trans_4-like_N"/>
</dbReference>
<dbReference type="EMBL" id="FNNE01000003">
    <property type="protein sequence ID" value="SDW59840.1"/>
    <property type="molecule type" value="Genomic_DNA"/>
</dbReference>
<dbReference type="InterPro" id="IPR001296">
    <property type="entry name" value="Glyco_trans_1"/>
</dbReference>
<keyword evidence="4" id="KW-1185">Reference proteome</keyword>
<evidence type="ECO:0000259" key="2">
    <source>
        <dbReference type="Pfam" id="PF13439"/>
    </source>
</evidence>
<evidence type="ECO:0000313" key="3">
    <source>
        <dbReference type="EMBL" id="SDW59840.1"/>
    </source>
</evidence>
<dbReference type="CDD" id="cd03811">
    <property type="entry name" value="GT4_GT28_WabH-like"/>
    <property type="match status" value="1"/>
</dbReference>
<name>A0A1H2UUN6_9GAMM</name>
<accession>A0A1H2UUN6</accession>
<dbReference type="AlphaFoldDB" id="A0A1H2UUN6"/>
<dbReference type="GO" id="GO:0016757">
    <property type="term" value="F:glycosyltransferase activity"/>
    <property type="evidence" value="ECO:0007669"/>
    <property type="project" value="InterPro"/>
</dbReference>
<dbReference type="InterPro" id="IPR050194">
    <property type="entry name" value="Glycosyltransferase_grp1"/>
</dbReference>
<feature type="domain" description="Glycosyltransferase subfamily 4-like N-terminal" evidence="2">
    <location>
        <begin position="14"/>
        <end position="176"/>
    </location>
</feature>
<organism evidence="3 4">
    <name type="scientific">Marinobacter mobilis</name>
    <dbReference type="NCBI Taxonomy" id="488533"/>
    <lineage>
        <taxon>Bacteria</taxon>
        <taxon>Pseudomonadati</taxon>
        <taxon>Pseudomonadota</taxon>
        <taxon>Gammaproteobacteria</taxon>
        <taxon>Pseudomonadales</taxon>
        <taxon>Marinobacteraceae</taxon>
        <taxon>Marinobacter</taxon>
    </lineage>
</organism>
<proteinExistence type="predicted"/>
<dbReference type="RefSeq" id="WP_091812059.1">
    <property type="nucleotide sequence ID" value="NZ_FNNE01000003.1"/>
</dbReference>
<dbReference type="Proteomes" id="UP000199675">
    <property type="component" value="Unassembled WGS sequence"/>
</dbReference>